<dbReference type="KEGG" id="bbel:109476876"/>
<accession>A0A6P4YVS2</accession>
<dbReference type="Proteomes" id="UP000515135">
    <property type="component" value="Unplaced"/>
</dbReference>
<dbReference type="InterPro" id="IPR011029">
    <property type="entry name" value="DEATH-like_dom_sf"/>
</dbReference>
<dbReference type="PANTHER" id="PTHR15034">
    <property type="entry name" value="DEATH DOMAIN-CONTAINING PROTEIN CRADD"/>
    <property type="match status" value="1"/>
</dbReference>
<dbReference type="Gene3D" id="1.10.533.10">
    <property type="entry name" value="Death Domain, Fas"/>
    <property type="match status" value="1"/>
</dbReference>
<dbReference type="SMART" id="SM00114">
    <property type="entry name" value="CARD"/>
    <property type="match status" value="1"/>
</dbReference>
<protein>
    <submittedName>
        <fullName evidence="4">Death domain-containing protein CRADD-like</fullName>
    </submittedName>
</protein>
<sequence length="178" mass="20596">MEERHKKIIKKKYKDLTKDLRPDEVMDHLIQEDIFDFNDLEQVRAEKVNKLQVEKLLSILFTRGPNAFRVFLESLEERYPWLYKDLKTADEESATKQPLQQPQPEQQSQPKEDETTTSSSEARHPEQETTRPSSDQLVTPEDETCLKRPLPQTGTQTREKAVVQRAGSGFGSPLTGRT</sequence>
<dbReference type="AlphaFoldDB" id="A0A6P4YVS2"/>
<proteinExistence type="predicted"/>
<dbReference type="InterPro" id="IPR001315">
    <property type="entry name" value="CARD"/>
</dbReference>
<dbReference type="OrthoDB" id="10031931at2759"/>
<dbReference type="GO" id="GO:0002020">
    <property type="term" value="F:protease binding"/>
    <property type="evidence" value="ECO:0007669"/>
    <property type="project" value="InterPro"/>
</dbReference>
<dbReference type="RefSeq" id="XP_019633450.1">
    <property type="nucleotide sequence ID" value="XM_019777891.1"/>
</dbReference>
<organism evidence="3 4">
    <name type="scientific">Branchiostoma belcheri</name>
    <name type="common">Amphioxus</name>
    <dbReference type="NCBI Taxonomy" id="7741"/>
    <lineage>
        <taxon>Eukaryota</taxon>
        <taxon>Metazoa</taxon>
        <taxon>Chordata</taxon>
        <taxon>Cephalochordata</taxon>
        <taxon>Leptocardii</taxon>
        <taxon>Amphioxiformes</taxon>
        <taxon>Branchiostomatidae</taxon>
        <taxon>Branchiostoma</taxon>
    </lineage>
</organism>
<evidence type="ECO:0000259" key="2">
    <source>
        <dbReference type="PROSITE" id="PS50209"/>
    </source>
</evidence>
<dbReference type="GO" id="GO:0070513">
    <property type="term" value="F:death domain binding"/>
    <property type="evidence" value="ECO:0007669"/>
    <property type="project" value="InterPro"/>
</dbReference>
<dbReference type="InterPro" id="IPR037939">
    <property type="entry name" value="CRADD"/>
</dbReference>
<dbReference type="SUPFAM" id="SSF47986">
    <property type="entry name" value="DEATH domain"/>
    <property type="match status" value="1"/>
</dbReference>
<evidence type="ECO:0000256" key="1">
    <source>
        <dbReference type="SAM" id="MobiDB-lite"/>
    </source>
</evidence>
<keyword evidence="3" id="KW-1185">Reference proteome</keyword>
<dbReference type="GO" id="GO:0042981">
    <property type="term" value="P:regulation of apoptotic process"/>
    <property type="evidence" value="ECO:0007669"/>
    <property type="project" value="InterPro"/>
</dbReference>
<feature type="domain" description="CARD" evidence="2">
    <location>
        <begin position="1"/>
        <end position="90"/>
    </location>
</feature>
<dbReference type="Pfam" id="PF00619">
    <property type="entry name" value="CARD"/>
    <property type="match status" value="1"/>
</dbReference>
<evidence type="ECO:0000313" key="3">
    <source>
        <dbReference type="Proteomes" id="UP000515135"/>
    </source>
</evidence>
<dbReference type="PANTHER" id="PTHR15034:SF5">
    <property type="entry name" value="DEATH DOMAIN-CONTAINING PROTEIN CRADD"/>
    <property type="match status" value="1"/>
</dbReference>
<gene>
    <name evidence="4" type="primary">LOC109476876</name>
</gene>
<feature type="region of interest" description="Disordered" evidence="1">
    <location>
        <begin position="90"/>
        <end position="178"/>
    </location>
</feature>
<dbReference type="CDD" id="cd01671">
    <property type="entry name" value="CARD"/>
    <property type="match status" value="1"/>
</dbReference>
<dbReference type="PROSITE" id="PS50209">
    <property type="entry name" value="CARD"/>
    <property type="match status" value="1"/>
</dbReference>
<dbReference type="GeneID" id="109476876"/>
<feature type="compositionally biased region" description="Low complexity" evidence="1">
    <location>
        <begin position="97"/>
        <end position="109"/>
    </location>
</feature>
<reference evidence="4" key="1">
    <citation type="submission" date="2025-08" db="UniProtKB">
        <authorList>
            <consortium name="RefSeq"/>
        </authorList>
    </citation>
    <scope>IDENTIFICATION</scope>
    <source>
        <tissue evidence="4">Gonad</tissue>
    </source>
</reference>
<name>A0A6P4YVS2_BRABE</name>
<evidence type="ECO:0000313" key="4">
    <source>
        <dbReference type="RefSeq" id="XP_019633450.1"/>
    </source>
</evidence>